<reference evidence="6 7" key="1">
    <citation type="submission" date="2018-10" db="EMBL/GenBank/DDBJ databases">
        <title>Genomic Encyclopedia of Archaeal and Bacterial Type Strains, Phase II (KMG-II): from individual species to whole genera.</title>
        <authorList>
            <person name="Goeker M."/>
        </authorList>
    </citation>
    <scope>NUCLEOTIDE SEQUENCE [LARGE SCALE GENOMIC DNA]</scope>
    <source>
        <strain evidence="7">ATCC 35512 / DSM 2944 / CIP 106514 / LMD 82.5 / NBRC 102493 / NCCB 82005 / GB17</strain>
        <strain evidence="6">DSM 2944</strain>
    </source>
</reference>
<organism evidence="5 8">
    <name type="scientific">Paracoccus pantotrophus</name>
    <name type="common">Thiosphaera pantotropha</name>
    <dbReference type="NCBI Taxonomy" id="82367"/>
    <lineage>
        <taxon>Bacteria</taxon>
        <taxon>Pseudomonadati</taxon>
        <taxon>Pseudomonadota</taxon>
        <taxon>Alphaproteobacteria</taxon>
        <taxon>Rhodobacterales</taxon>
        <taxon>Paracoccaceae</taxon>
        <taxon>Paracoccus</taxon>
    </lineage>
</organism>
<dbReference type="PRINTS" id="PR00297">
    <property type="entry name" value="CHAPERONIN10"/>
</dbReference>
<gene>
    <name evidence="3" type="primary">groES</name>
    <name evidence="3" type="synonym">groS</name>
    <name evidence="6" type="ORF">BDE18_2768</name>
    <name evidence="5" type="ORF">ESD82_06530</name>
</gene>
<dbReference type="Proteomes" id="UP000273626">
    <property type="component" value="Unassembled WGS sequence"/>
</dbReference>
<sequence>MTFRPLHDRILVRRIDAEEKTAGGLIIPDSAKEKPQEGEVLAAGPGARSENGTLTPLDVKPGDRILFGKWSGTEIRLDGEDLVIMKESDVLGVIEAPASAKKAA</sequence>
<dbReference type="GO" id="GO:0051082">
    <property type="term" value="F:unfolded protein binding"/>
    <property type="evidence" value="ECO:0007669"/>
    <property type="project" value="TreeGrafter"/>
</dbReference>
<dbReference type="NCBIfam" id="NF001533">
    <property type="entry name" value="PRK00364.2-4"/>
    <property type="match status" value="1"/>
</dbReference>
<dbReference type="InterPro" id="IPR011032">
    <property type="entry name" value="GroES-like_sf"/>
</dbReference>
<comment type="function">
    <text evidence="3 4">Together with the chaperonin GroEL, plays an essential role in assisting protein folding. The GroEL-GroES system forms a nano-cage that allows encapsulation of the non-native substrate proteins and provides a physical environment optimized to promote and accelerate protein folding. GroES binds to the apical surface of the GroEL ring, thereby capping the opening of the GroEL channel.</text>
</comment>
<dbReference type="Gene3D" id="2.30.33.40">
    <property type="entry name" value="GroES chaperonin"/>
    <property type="match status" value="1"/>
</dbReference>
<keyword evidence="7" id="KW-1185">Reference proteome</keyword>
<dbReference type="GeneID" id="51370214"/>
<dbReference type="SMART" id="SM00883">
    <property type="entry name" value="Cpn10"/>
    <property type="match status" value="1"/>
</dbReference>
<dbReference type="PANTHER" id="PTHR10772:SF58">
    <property type="entry name" value="CO-CHAPERONIN GROES"/>
    <property type="match status" value="1"/>
</dbReference>
<dbReference type="HAMAP" id="MF_00580">
    <property type="entry name" value="CH10"/>
    <property type="match status" value="1"/>
</dbReference>
<dbReference type="PANTHER" id="PTHR10772">
    <property type="entry name" value="10 KDA HEAT SHOCK PROTEIN"/>
    <property type="match status" value="1"/>
</dbReference>
<evidence type="ECO:0000313" key="8">
    <source>
        <dbReference type="Proteomes" id="UP000326453"/>
    </source>
</evidence>
<dbReference type="Pfam" id="PF00166">
    <property type="entry name" value="Cpn10"/>
    <property type="match status" value="1"/>
</dbReference>
<accession>A0AAE6TSS2</accession>
<dbReference type="GO" id="GO:0005524">
    <property type="term" value="F:ATP binding"/>
    <property type="evidence" value="ECO:0007669"/>
    <property type="project" value="InterPro"/>
</dbReference>
<dbReference type="CDD" id="cd00320">
    <property type="entry name" value="cpn10"/>
    <property type="match status" value="1"/>
</dbReference>
<comment type="similarity">
    <text evidence="1 3 4">Belongs to the GroES chaperonin family.</text>
</comment>
<dbReference type="SUPFAM" id="SSF50129">
    <property type="entry name" value="GroES-like"/>
    <property type="match status" value="1"/>
</dbReference>
<dbReference type="FunFam" id="2.30.33.40:FF:000001">
    <property type="entry name" value="10 kDa chaperonin"/>
    <property type="match status" value="1"/>
</dbReference>
<comment type="subcellular location">
    <subcellularLocation>
        <location evidence="3">Cytoplasm</location>
    </subcellularLocation>
</comment>
<dbReference type="Proteomes" id="UP000326453">
    <property type="component" value="Chromosome 2"/>
</dbReference>
<dbReference type="AlphaFoldDB" id="A0AAE6TSS2"/>
<dbReference type="GO" id="GO:0044183">
    <property type="term" value="F:protein folding chaperone"/>
    <property type="evidence" value="ECO:0007669"/>
    <property type="project" value="InterPro"/>
</dbReference>
<dbReference type="InterPro" id="IPR018369">
    <property type="entry name" value="Chaprnonin_Cpn10_CS"/>
</dbReference>
<keyword evidence="2 3" id="KW-0143">Chaperone</keyword>
<dbReference type="NCBIfam" id="NF001529">
    <property type="entry name" value="PRK00364.1-5"/>
    <property type="match status" value="1"/>
</dbReference>
<dbReference type="InterPro" id="IPR020818">
    <property type="entry name" value="Chaperonin_GroES"/>
</dbReference>
<dbReference type="RefSeq" id="WP_147428728.1">
    <property type="nucleotide sequence ID" value="NZ_CP044423.1"/>
</dbReference>
<evidence type="ECO:0000256" key="4">
    <source>
        <dbReference type="RuleBase" id="RU000535"/>
    </source>
</evidence>
<dbReference type="EMBL" id="RBLI01000002">
    <property type="protein sequence ID" value="RKS43943.1"/>
    <property type="molecule type" value="Genomic_DNA"/>
</dbReference>
<dbReference type="EMBL" id="CP044423">
    <property type="protein sequence ID" value="QFG35806.1"/>
    <property type="molecule type" value="Genomic_DNA"/>
</dbReference>
<keyword evidence="3" id="KW-0963">Cytoplasm</keyword>
<dbReference type="GO" id="GO:0051087">
    <property type="term" value="F:protein-folding chaperone binding"/>
    <property type="evidence" value="ECO:0007669"/>
    <property type="project" value="TreeGrafter"/>
</dbReference>
<evidence type="ECO:0000313" key="5">
    <source>
        <dbReference type="EMBL" id="QFG35806.1"/>
    </source>
</evidence>
<evidence type="ECO:0000313" key="7">
    <source>
        <dbReference type="Proteomes" id="UP000273626"/>
    </source>
</evidence>
<protein>
    <recommendedName>
        <fullName evidence="3">Co-chaperonin GroES</fullName>
    </recommendedName>
    <alternativeName>
        <fullName evidence="3">10 kDa chaperonin</fullName>
    </alternativeName>
    <alternativeName>
        <fullName evidence="3">Chaperonin-10</fullName>
        <shortName evidence="3">Cpn10</shortName>
    </alternativeName>
</protein>
<dbReference type="InterPro" id="IPR037124">
    <property type="entry name" value="Chaperonin_GroES_sf"/>
</dbReference>
<dbReference type="KEGG" id="ppan:ESD82_06530"/>
<evidence type="ECO:0000256" key="1">
    <source>
        <dbReference type="ARBA" id="ARBA00006975"/>
    </source>
</evidence>
<evidence type="ECO:0000256" key="2">
    <source>
        <dbReference type="ARBA" id="ARBA00023186"/>
    </source>
</evidence>
<dbReference type="NCBIfam" id="NF001531">
    <property type="entry name" value="PRK00364.2-2"/>
    <property type="match status" value="1"/>
</dbReference>
<dbReference type="GO" id="GO:0046872">
    <property type="term" value="F:metal ion binding"/>
    <property type="evidence" value="ECO:0007669"/>
    <property type="project" value="TreeGrafter"/>
</dbReference>
<evidence type="ECO:0000256" key="3">
    <source>
        <dbReference type="HAMAP-Rule" id="MF_00580"/>
    </source>
</evidence>
<comment type="subunit">
    <text evidence="3">Heptamer of 7 subunits arranged in a ring. Interacts with the chaperonin GroEL.</text>
</comment>
<name>A0AAE6TSS2_PARPN</name>
<dbReference type="PROSITE" id="PS00681">
    <property type="entry name" value="CHAPERONINS_CPN10"/>
    <property type="match status" value="1"/>
</dbReference>
<dbReference type="NCBIfam" id="NF001527">
    <property type="entry name" value="PRK00364.1-2"/>
    <property type="match status" value="1"/>
</dbReference>
<dbReference type="GO" id="GO:0005737">
    <property type="term" value="C:cytoplasm"/>
    <property type="evidence" value="ECO:0007669"/>
    <property type="project" value="UniProtKB-SubCell"/>
</dbReference>
<proteinExistence type="inferred from homology"/>
<reference evidence="5 8" key="2">
    <citation type="submission" date="2019-01" db="EMBL/GenBank/DDBJ databases">
        <title>Complete Genome Sequence and Annotation of the Paracoccus pantotrophus type strain DSM 2944.</title>
        <authorList>
            <person name="Bockwoldt J.A."/>
            <person name="Zimmermann M."/>
            <person name="Tiso T."/>
            <person name="Blank L.M."/>
        </authorList>
    </citation>
    <scope>NUCLEOTIDE SEQUENCE [LARGE SCALE GENOMIC DNA]</scope>
    <source>
        <strain evidence="5 8">DSM 2944</strain>
    </source>
</reference>
<evidence type="ECO:0000313" key="6">
    <source>
        <dbReference type="EMBL" id="RKS43943.1"/>
    </source>
</evidence>